<evidence type="ECO:0000313" key="1">
    <source>
        <dbReference type="EMBL" id="TCP53452.1"/>
    </source>
</evidence>
<gene>
    <name evidence="1" type="ORF">EV191_10419</name>
</gene>
<dbReference type="Proteomes" id="UP000294911">
    <property type="component" value="Unassembled WGS sequence"/>
</dbReference>
<dbReference type="RefSeq" id="WP_132877186.1">
    <property type="nucleotide sequence ID" value="NZ_SLXQ01000004.1"/>
</dbReference>
<reference evidence="1 2" key="1">
    <citation type="submission" date="2019-03" db="EMBL/GenBank/DDBJ databases">
        <title>Genomic Encyclopedia of Type Strains, Phase IV (KMG-IV): sequencing the most valuable type-strain genomes for metagenomic binning, comparative biology and taxonomic classification.</title>
        <authorList>
            <person name="Goeker M."/>
        </authorList>
    </citation>
    <scope>NUCLEOTIDE SEQUENCE [LARGE SCALE GENOMIC DNA]</scope>
    <source>
        <strain evidence="1 2">DSM 45765</strain>
    </source>
</reference>
<keyword evidence="2" id="KW-1185">Reference proteome</keyword>
<evidence type="ECO:0000313" key="2">
    <source>
        <dbReference type="Proteomes" id="UP000294911"/>
    </source>
</evidence>
<dbReference type="EMBL" id="SLXQ01000004">
    <property type="protein sequence ID" value="TCP53452.1"/>
    <property type="molecule type" value="Genomic_DNA"/>
</dbReference>
<protein>
    <submittedName>
        <fullName evidence="1">Uncharacterized protein</fullName>
    </submittedName>
</protein>
<comment type="caution">
    <text evidence="1">The sequence shown here is derived from an EMBL/GenBank/DDBJ whole genome shotgun (WGS) entry which is preliminary data.</text>
</comment>
<dbReference type="OrthoDB" id="3699522at2"/>
<sequence length="74" mass="7930">MQVTELDELIVKLIVDSGHPEIDSVERVPTPGRPDNHTRLVVRFASGASATIMVPLVTGGGVSHERYQLPAGVL</sequence>
<dbReference type="AlphaFoldDB" id="A0A4R2QU13"/>
<name>A0A4R2QU13_9PSEU</name>
<accession>A0A4R2QU13</accession>
<organism evidence="1 2">
    <name type="scientific">Tamaricihabitans halophyticus</name>
    <dbReference type="NCBI Taxonomy" id="1262583"/>
    <lineage>
        <taxon>Bacteria</taxon>
        <taxon>Bacillati</taxon>
        <taxon>Actinomycetota</taxon>
        <taxon>Actinomycetes</taxon>
        <taxon>Pseudonocardiales</taxon>
        <taxon>Pseudonocardiaceae</taxon>
        <taxon>Tamaricihabitans</taxon>
    </lineage>
</organism>
<proteinExistence type="predicted"/>